<dbReference type="Proteomes" id="UP000280296">
    <property type="component" value="Unassembled WGS sequence"/>
</dbReference>
<dbReference type="Gene3D" id="3.90.1150.10">
    <property type="entry name" value="Aspartate Aminotransferase, domain 1"/>
    <property type="match status" value="1"/>
</dbReference>
<feature type="active site" description="Proton acceptor" evidence="2">
    <location>
        <position position="229"/>
    </location>
</feature>
<dbReference type="PANTHER" id="PTHR30244:SF34">
    <property type="entry name" value="DTDP-4-AMINO-4,6-DIDEOXYGALACTOSE TRANSAMINASE"/>
    <property type="match status" value="1"/>
</dbReference>
<dbReference type="OrthoDB" id="9810913at2"/>
<evidence type="ECO:0000313" key="6">
    <source>
        <dbReference type="Proteomes" id="UP000280296"/>
    </source>
</evidence>
<keyword evidence="3 4" id="KW-0663">Pyridoxal phosphate</keyword>
<evidence type="ECO:0000313" key="5">
    <source>
        <dbReference type="EMBL" id="RUL83491.1"/>
    </source>
</evidence>
<dbReference type="Pfam" id="PF01041">
    <property type="entry name" value="DegT_DnrJ_EryC1"/>
    <property type="match status" value="1"/>
</dbReference>
<dbReference type="PANTHER" id="PTHR30244">
    <property type="entry name" value="TRANSAMINASE"/>
    <property type="match status" value="1"/>
</dbReference>
<protein>
    <submittedName>
        <fullName evidence="5">DegT/DnrJ/EryC1/StrS family aminotransferase</fullName>
    </submittedName>
</protein>
<organism evidence="5 6">
    <name type="scientific">Tautonia sociabilis</name>
    <dbReference type="NCBI Taxonomy" id="2080755"/>
    <lineage>
        <taxon>Bacteria</taxon>
        <taxon>Pseudomonadati</taxon>
        <taxon>Planctomycetota</taxon>
        <taxon>Planctomycetia</taxon>
        <taxon>Isosphaerales</taxon>
        <taxon>Isosphaeraceae</taxon>
        <taxon>Tautonia</taxon>
    </lineage>
</organism>
<dbReference type="CDD" id="cd00616">
    <property type="entry name" value="AHBA_syn"/>
    <property type="match status" value="1"/>
</dbReference>
<dbReference type="InterPro" id="IPR015424">
    <property type="entry name" value="PyrdxlP-dep_Trfase"/>
</dbReference>
<comment type="similarity">
    <text evidence="1 4">Belongs to the DegT/DnrJ/EryC1 family.</text>
</comment>
<dbReference type="EMBL" id="RYZH01000059">
    <property type="protein sequence ID" value="RUL83491.1"/>
    <property type="molecule type" value="Genomic_DNA"/>
</dbReference>
<evidence type="ECO:0000256" key="1">
    <source>
        <dbReference type="ARBA" id="ARBA00037999"/>
    </source>
</evidence>
<dbReference type="InterPro" id="IPR015421">
    <property type="entry name" value="PyrdxlP-dep_Trfase_major"/>
</dbReference>
<dbReference type="InterPro" id="IPR000653">
    <property type="entry name" value="DegT/StrS_aminotransferase"/>
</dbReference>
<feature type="modified residue" description="N6-(pyridoxal phosphate)lysine" evidence="3">
    <location>
        <position position="229"/>
    </location>
</feature>
<evidence type="ECO:0000256" key="2">
    <source>
        <dbReference type="PIRSR" id="PIRSR000390-1"/>
    </source>
</evidence>
<dbReference type="GO" id="GO:0008483">
    <property type="term" value="F:transaminase activity"/>
    <property type="evidence" value="ECO:0007669"/>
    <property type="project" value="UniProtKB-KW"/>
</dbReference>
<dbReference type="PROSITE" id="PS51318">
    <property type="entry name" value="TAT"/>
    <property type="match status" value="1"/>
</dbReference>
<keyword evidence="6" id="KW-1185">Reference proteome</keyword>
<dbReference type="Gene3D" id="3.40.640.10">
    <property type="entry name" value="Type I PLP-dependent aspartate aminotransferase-like (Major domain)"/>
    <property type="match status" value="1"/>
</dbReference>
<dbReference type="PIRSF" id="PIRSF000390">
    <property type="entry name" value="PLP_StrS"/>
    <property type="match status" value="1"/>
</dbReference>
<dbReference type="GO" id="GO:0000271">
    <property type="term" value="P:polysaccharide biosynthetic process"/>
    <property type="evidence" value="ECO:0007669"/>
    <property type="project" value="TreeGrafter"/>
</dbReference>
<proteinExistence type="inferred from homology"/>
<comment type="caution">
    <text evidence="5">The sequence shown here is derived from an EMBL/GenBank/DDBJ whole genome shotgun (WGS) entry which is preliminary data.</text>
</comment>
<reference evidence="5 6" key="1">
    <citation type="submission" date="2018-12" db="EMBL/GenBank/DDBJ databases">
        <authorList>
            <person name="Toschakov S.V."/>
        </authorList>
    </citation>
    <scope>NUCLEOTIDE SEQUENCE [LARGE SCALE GENOMIC DNA]</scope>
    <source>
        <strain evidence="5 6">GM2012</strain>
    </source>
</reference>
<reference evidence="5 6" key="2">
    <citation type="submission" date="2019-01" db="EMBL/GenBank/DDBJ databases">
        <title>Tautonia sociabilis, a novel thermotolerant planctomycete of Isosphaeraceae family, isolated from a 4000 m deep subterranean habitat.</title>
        <authorList>
            <person name="Kovaleva O.L."/>
            <person name="Elcheninov A.G."/>
            <person name="Van Heerden E."/>
            <person name="Toshchakov S.V."/>
            <person name="Novikov A."/>
            <person name="Bonch-Osmolovskaya E.A."/>
            <person name="Kublanov I.V."/>
        </authorList>
    </citation>
    <scope>NUCLEOTIDE SEQUENCE [LARGE SCALE GENOMIC DNA]</scope>
    <source>
        <strain evidence="5 6">GM2012</strain>
    </source>
</reference>
<gene>
    <name evidence="5" type="ORF">TsocGM_21980</name>
</gene>
<evidence type="ECO:0000256" key="3">
    <source>
        <dbReference type="PIRSR" id="PIRSR000390-2"/>
    </source>
</evidence>
<name>A0A432ME54_9BACT</name>
<keyword evidence="5" id="KW-0808">Transferase</keyword>
<accession>A0A432ME54</accession>
<sequence>MHPKGRSSRRTFLALTSGAIAAGGARGPRPGPRADQLAMLGGEKAVGRPMPRPVRFGEPERERLEEMLGQESLLYWKGPQTTLLIERFQGVCPLEYVQTCSSGSAAIHIAVMAAGIGLGDEVITSPVTDIGTVIGVLYQQGVPVFADLLPNSYNLDPEDVARKISPRTKAIIAVHLGGNPCETEALRLLADEHGLILIEDCAQAWGAIDRGKPIGTTGHIACFSLQNSKHVTCGDGGVVASSDDRFGPLLQPLGDKGMPRAGGDGLFHRFAPNYRMSEPQAAVAAGQLTRLDGIASTRSRLGDLLSEEIAGVPGIEPHDVATGSRCVYWFYMFRLRPDAFTCDRREFVRALAAEGVPASAGYIPVPLYGNPIFREHAFFAGRWPVKEMGLTDMDYASVSCPEAEAILGDGVRLVINEAMDEAWIRDVAAAIRKVSAHFSA</sequence>
<dbReference type="InterPro" id="IPR006311">
    <property type="entry name" value="TAT_signal"/>
</dbReference>
<dbReference type="GO" id="GO:0030170">
    <property type="term" value="F:pyridoxal phosphate binding"/>
    <property type="evidence" value="ECO:0007669"/>
    <property type="project" value="TreeGrafter"/>
</dbReference>
<dbReference type="AlphaFoldDB" id="A0A432ME54"/>
<keyword evidence="5" id="KW-0032">Aminotransferase</keyword>
<dbReference type="SUPFAM" id="SSF53383">
    <property type="entry name" value="PLP-dependent transferases"/>
    <property type="match status" value="1"/>
</dbReference>
<dbReference type="InterPro" id="IPR015422">
    <property type="entry name" value="PyrdxlP-dep_Trfase_small"/>
</dbReference>
<evidence type="ECO:0000256" key="4">
    <source>
        <dbReference type="RuleBase" id="RU004508"/>
    </source>
</evidence>